<dbReference type="EMBL" id="CAOQHR010000003">
    <property type="protein sequence ID" value="CAI6332485.1"/>
    <property type="molecule type" value="Genomic_DNA"/>
</dbReference>
<keyword evidence="1" id="KW-0812">Transmembrane</keyword>
<dbReference type="Proteomes" id="UP001152607">
    <property type="component" value="Unassembled WGS sequence"/>
</dbReference>
<comment type="caution">
    <text evidence="2">The sequence shown here is derived from an EMBL/GenBank/DDBJ whole genome shotgun (WGS) entry which is preliminary data.</text>
</comment>
<dbReference type="AlphaFoldDB" id="A0A9W4UAJ6"/>
<feature type="transmembrane region" description="Helical" evidence="1">
    <location>
        <begin position="31"/>
        <end position="48"/>
    </location>
</feature>
<name>A0A9W4UAJ6_9PLEO</name>
<sequence length="119" mass="13040">MNLREMCGGSGVAWAMMGWWLSAKAGQRSCAYGAYGGVVMVFFGLWVWNRASRANVGRQPGRDALRREAMVRARRPIEAGGGSWWAIACSIPNMSFFSAKPLGTAPPLVFCARDLFFSN</sequence>
<evidence type="ECO:0000313" key="2">
    <source>
        <dbReference type="EMBL" id="CAI6332485.1"/>
    </source>
</evidence>
<protein>
    <recommendedName>
        <fullName evidence="4">Transmembrane protein</fullName>
    </recommendedName>
</protein>
<accession>A0A9W4UAJ6</accession>
<keyword evidence="3" id="KW-1185">Reference proteome</keyword>
<reference evidence="2" key="1">
    <citation type="submission" date="2023-01" db="EMBL/GenBank/DDBJ databases">
        <authorList>
            <person name="Van Ghelder C."/>
            <person name="Rancurel C."/>
        </authorList>
    </citation>
    <scope>NUCLEOTIDE SEQUENCE</scope>
    <source>
        <strain evidence="2">CNCM I-4278</strain>
    </source>
</reference>
<evidence type="ECO:0000313" key="3">
    <source>
        <dbReference type="Proteomes" id="UP001152607"/>
    </source>
</evidence>
<evidence type="ECO:0008006" key="4">
    <source>
        <dbReference type="Google" id="ProtNLM"/>
    </source>
</evidence>
<gene>
    <name evidence="2" type="ORF">PDIGIT_LOCUS5510</name>
</gene>
<keyword evidence="1" id="KW-0472">Membrane</keyword>
<proteinExistence type="predicted"/>
<organism evidence="2 3">
    <name type="scientific">Periconia digitata</name>
    <dbReference type="NCBI Taxonomy" id="1303443"/>
    <lineage>
        <taxon>Eukaryota</taxon>
        <taxon>Fungi</taxon>
        <taxon>Dikarya</taxon>
        <taxon>Ascomycota</taxon>
        <taxon>Pezizomycotina</taxon>
        <taxon>Dothideomycetes</taxon>
        <taxon>Pleosporomycetidae</taxon>
        <taxon>Pleosporales</taxon>
        <taxon>Massarineae</taxon>
        <taxon>Periconiaceae</taxon>
        <taxon>Periconia</taxon>
    </lineage>
</organism>
<keyword evidence="1" id="KW-1133">Transmembrane helix</keyword>
<evidence type="ECO:0000256" key="1">
    <source>
        <dbReference type="SAM" id="Phobius"/>
    </source>
</evidence>